<reference evidence="1" key="1">
    <citation type="submission" date="2022-11" db="EMBL/GenBank/DDBJ databases">
        <title>Hoeflea poritis sp. nov., isolated from scleractinian coral Porites lutea.</title>
        <authorList>
            <person name="Zhang G."/>
            <person name="Wei Q."/>
            <person name="Cai L."/>
        </authorList>
    </citation>
    <scope>NUCLEOTIDE SEQUENCE</scope>
    <source>
        <strain evidence="1">E7-10</strain>
    </source>
</reference>
<evidence type="ECO:0000313" key="2">
    <source>
        <dbReference type="Proteomes" id="UP001148313"/>
    </source>
</evidence>
<dbReference type="EMBL" id="JAPJZH010000006">
    <property type="protein sequence ID" value="MDA4845991.1"/>
    <property type="molecule type" value="Genomic_DNA"/>
</dbReference>
<organism evidence="1 2">
    <name type="scientific">Hoeflea poritis</name>
    <dbReference type="NCBI Taxonomy" id="2993659"/>
    <lineage>
        <taxon>Bacteria</taxon>
        <taxon>Pseudomonadati</taxon>
        <taxon>Pseudomonadota</taxon>
        <taxon>Alphaproteobacteria</taxon>
        <taxon>Hyphomicrobiales</taxon>
        <taxon>Rhizobiaceae</taxon>
        <taxon>Hoeflea</taxon>
    </lineage>
</organism>
<protein>
    <submittedName>
        <fullName evidence="1">Uncharacterized protein</fullName>
    </submittedName>
</protein>
<sequence>MIEWEELPQKDDRGYNWVLHRAFVACADDDGPLDLRIVDDGESAFSWEIIRFDFGDVRRGEAGSLHAAKMRAEECVPAVLKEIAAERPVQRRAEMERFKTDFAEMLKKIGAPGDYGYNTDAGKIAHMLHQFRAKYWALLKTADGHPKQGECDG</sequence>
<dbReference type="RefSeq" id="WP_271089705.1">
    <property type="nucleotide sequence ID" value="NZ_JAPJZH010000006.1"/>
</dbReference>
<comment type="caution">
    <text evidence="1">The sequence shown here is derived from an EMBL/GenBank/DDBJ whole genome shotgun (WGS) entry which is preliminary data.</text>
</comment>
<accession>A0ABT4VMP4</accession>
<proteinExistence type="predicted"/>
<evidence type="ECO:0000313" key="1">
    <source>
        <dbReference type="EMBL" id="MDA4845991.1"/>
    </source>
</evidence>
<dbReference type="Proteomes" id="UP001148313">
    <property type="component" value="Unassembled WGS sequence"/>
</dbReference>
<gene>
    <name evidence="1" type="ORF">OOZ53_11570</name>
</gene>
<name>A0ABT4VMP4_9HYPH</name>
<keyword evidence="2" id="KW-1185">Reference proteome</keyword>